<protein>
    <submittedName>
        <fullName evidence="2">Virginiamycin A acetyltransferase</fullName>
        <ecNumber evidence="2">2.3.1.-</ecNumber>
    </submittedName>
</protein>
<dbReference type="AlphaFoldDB" id="A0A645DQ63"/>
<dbReference type="SUPFAM" id="SSF51161">
    <property type="entry name" value="Trimeric LpxA-like enzymes"/>
    <property type="match status" value="1"/>
</dbReference>
<dbReference type="PROSITE" id="PS00101">
    <property type="entry name" value="HEXAPEP_TRANSFERASES"/>
    <property type="match status" value="1"/>
</dbReference>
<dbReference type="InterPro" id="IPR011004">
    <property type="entry name" value="Trimer_LpxA-like_sf"/>
</dbReference>
<comment type="caution">
    <text evidence="2">The sequence shown here is derived from an EMBL/GenBank/DDBJ whole genome shotgun (WGS) entry which is preliminary data.</text>
</comment>
<dbReference type="InterPro" id="IPR018357">
    <property type="entry name" value="Hexapep_transf_CS"/>
</dbReference>
<evidence type="ECO:0000256" key="1">
    <source>
        <dbReference type="ARBA" id="ARBA00022679"/>
    </source>
</evidence>
<dbReference type="InterPro" id="IPR050179">
    <property type="entry name" value="Trans_hexapeptide_repeat"/>
</dbReference>
<dbReference type="EC" id="2.3.1.-" evidence="2"/>
<reference evidence="2" key="1">
    <citation type="submission" date="2019-08" db="EMBL/GenBank/DDBJ databases">
        <authorList>
            <person name="Kucharzyk K."/>
            <person name="Murdoch R.W."/>
            <person name="Higgins S."/>
            <person name="Loffler F."/>
        </authorList>
    </citation>
    <scope>NUCLEOTIDE SEQUENCE</scope>
</reference>
<gene>
    <name evidence="2" type="primary">vat_14</name>
    <name evidence="2" type="ORF">SDC9_138560</name>
</gene>
<dbReference type="PANTHER" id="PTHR43300:SF11">
    <property type="entry name" value="ACETYLTRANSFERASE RV3034C-RELATED"/>
    <property type="match status" value="1"/>
</dbReference>
<accession>A0A645DQ63</accession>
<keyword evidence="2" id="KW-0012">Acyltransferase</keyword>
<organism evidence="2">
    <name type="scientific">bioreactor metagenome</name>
    <dbReference type="NCBI Taxonomy" id="1076179"/>
    <lineage>
        <taxon>unclassified sequences</taxon>
        <taxon>metagenomes</taxon>
        <taxon>ecological metagenomes</taxon>
    </lineage>
</organism>
<evidence type="ECO:0000313" key="2">
    <source>
        <dbReference type="EMBL" id="MPM91431.1"/>
    </source>
</evidence>
<dbReference type="EMBL" id="VSSQ01038487">
    <property type="protein sequence ID" value="MPM91431.1"/>
    <property type="molecule type" value="Genomic_DNA"/>
</dbReference>
<sequence length="194" mass="21885">MNDIPNIFPVEKISVGKYTYGPLNITYFSNQNEKLIIGNYCSISAGVKFILGGEHHPEYLMNYPFKLYMLPNDDIDDRRTKGTIVVGDDVWIGTDSIILSGVTIGQGAIIAAGSVVSKDVPPYAIYTTNRIIKYRFQQDVIDKLLKIDFSRLDFESVKEHIEIFYTSDVDKILSSAGLVPFVKDLEEIKSEYKV</sequence>
<dbReference type="GO" id="GO:0016746">
    <property type="term" value="F:acyltransferase activity"/>
    <property type="evidence" value="ECO:0007669"/>
    <property type="project" value="UniProtKB-KW"/>
</dbReference>
<keyword evidence="1 2" id="KW-0808">Transferase</keyword>
<dbReference type="PANTHER" id="PTHR43300">
    <property type="entry name" value="ACETYLTRANSFERASE"/>
    <property type="match status" value="1"/>
</dbReference>
<name>A0A645DQ63_9ZZZZ</name>
<dbReference type="CDD" id="cd03349">
    <property type="entry name" value="LbH_XAT"/>
    <property type="match status" value="1"/>
</dbReference>
<dbReference type="Pfam" id="PF00132">
    <property type="entry name" value="Hexapep"/>
    <property type="match status" value="1"/>
</dbReference>
<dbReference type="Gene3D" id="2.160.10.10">
    <property type="entry name" value="Hexapeptide repeat proteins"/>
    <property type="match status" value="1"/>
</dbReference>
<proteinExistence type="predicted"/>
<dbReference type="InterPro" id="IPR001451">
    <property type="entry name" value="Hexapep"/>
</dbReference>